<feature type="region of interest" description="Disordered" evidence="1">
    <location>
        <begin position="133"/>
        <end position="181"/>
    </location>
</feature>
<evidence type="ECO:0000313" key="3">
    <source>
        <dbReference type="EMBL" id="CAF0919546.1"/>
    </source>
</evidence>
<keyword evidence="4" id="KW-1185">Reference proteome</keyword>
<evidence type="ECO:0000313" key="4">
    <source>
        <dbReference type="Proteomes" id="UP000663832"/>
    </source>
</evidence>
<sequence length="457" mass="51127">MERQQCRRNSTSSVHSQSNYSSVNIQCEEEHTHALIRREKDKKVVLVSLDYFVNFGKTIKVNETATYKPNADSRKSERGKVLLFGSEDLCVEQLQVLEEEIVEEEELLEKPTEKISVLSANSNNINHDKRIMNTNKKSTNQVHKKDNKENYVMNDSTTSKRSSKSIEIDDKSKTDPSKKINSASSITIVKSSTGHVKKTMQVKRKLFHDNAAFGTNEDFFEDEVGEIQSYSTKPKSNNNVLPGESPIEETLPIINRQISNKTSTSIASLSQKQSLSVSTPTNNLSAMPGAVVRSWFITTAKQYFTSDLNPTDIYQHAKRLNLDPNTLLSCIETTGTHTTRTIISKLFSEEAMAQKSGPIAVSKDLRKKIRDFVESHHGPIIDHQFHEAINGSFRQAKKAANGAKKDTTELSTKKKQISSGQLTIDKMILSKQSTSDVANKTTTSKNTMSINSDDSDD</sequence>
<accession>A0A813T072</accession>
<reference evidence="2" key="1">
    <citation type="submission" date="2021-02" db="EMBL/GenBank/DDBJ databases">
        <authorList>
            <person name="Nowell W R."/>
        </authorList>
    </citation>
    <scope>NUCLEOTIDE SEQUENCE</scope>
</reference>
<dbReference type="EMBL" id="CAJNOM010000049">
    <property type="protein sequence ID" value="CAF0919546.1"/>
    <property type="molecule type" value="Genomic_DNA"/>
</dbReference>
<dbReference type="OrthoDB" id="10063073at2759"/>
<name>A0A813T072_9BILA</name>
<evidence type="ECO:0000313" key="2">
    <source>
        <dbReference type="EMBL" id="CAF0805279.1"/>
    </source>
</evidence>
<feature type="region of interest" description="Disordered" evidence="1">
    <location>
        <begin position="433"/>
        <end position="457"/>
    </location>
</feature>
<feature type="compositionally biased region" description="Basic and acidic residues" evidence="1">
    <location>
        <begin position="164"/>
        <end position="178"/>
    </location>
</feature>
<evidence type="ECO:0000256" key="1">
    <source>
        <dbReference type="SAM" id="MobiDB-lite"/>
    </source>
</evidence>
<dbReference type="AlphaFoldDB" id="A0A813T072"/>
<feature type="compositionally biased region" description="Low complexity" evidence="1">
    <location>
        <begin position="10"/>
        <end position="21"/>
    </location>
</feature>
<dbReference type="Proteomes" id="UP000663877">
    <property type="component" value="Unassembled WGS sequence"/>
</dbReference>
<protein>
    <recommendedName>
        <fullName evidence="6">BEN domain-containing protein</fullName>
    </recommendedName>
</protein>
<evidence type="ECO:0008006" key="6">
    <source>
        <dbReference type="Google" id="ProtNLM"/>
    </source>
</evidence>
<comment type="caution">
    <text evidence="2">The sequence shown here is derived from an EMBL/GenBank/DDBJ whole genome shotgun (WGS) entry which is preliminary data.</text>
</comment>
<evidence type="ECO:0000313" key="5">
    <source>
        <dbReference type="Proteomes" id="UP000663877"/>
    </source>
</evidence>
<proteinExistence type="predicted"/>
<gene>
    <name evidence="2" type="ORF">BJG266_LOCUS5432</name>
    <name evidence="3" type="ORF">QVE165_LOCUS10462</name>
</gene>
<dbReference type="Proteomes" id="UP000663832">
    <property type="component" value="Unassembled WGS sequence"/>
</dbReference>
<organism evidence="2 5">
    <name type="scientific">Adineta steineri</name>
    <dbReference type="NCBI Taxonomy" id="433720"/>
    <lineage>
        <taxon>Eukaryota</taxon>
        <taxon>Metazoa</taxon>
        <taxon>Spiralia</taxon>
        <taxon>Gnathifera</taxon>
        <taxon>Rotifera</taxon>
        <taxon>Eurotatoria</taxon>
        <taxon>Bdelloidea</taxon>
        <taxon>Adinetida</taxon>
        <taxon>Adinetidae</taxon>
        <taxon>Adineta</taxon>
    </lineage>
</organism>
<feature type="region of interest" description="Disordered" evidence="1">
    <location>
        <begin position="1"/>
        <end position="21"/>
    </location>
</feature>
<dbReference type="EMBL" id="CAJNOI010000014">
    <property type="protein sequence ID" value="CAF0805279.1"/>
    <property type="molecule type" value="Genomic_DNA"/>
</dbReference>